<dbReference type="GO" id="GO:0005960">
    <property type="term" value="C:glycine cleavage complex"/>
    <property type="evidence" value="ECO:0007669"/>
    <property type="project" value="InterPro"/>
</dbReference>
<dbReference type="SUPFAM" id="SSF103025">
    <property type="entry name" value="Folate-binding domain"/>
    <property type="match status" value="1"/>
</dbReference>
<accession>A0A1J4KE21</accession>
<evidence type="ECO:0000256" key="3">
    <source>
        <dbReference type="ARBA" id="ARBA00022576"/>
    </source>
</evidence>
<evidence type="ECO:0000259" key="9">
    <source>
        <dbReference type="Pfam" id="PF01571"/>
    </source>
</evidence>
<dbReference type="FunFam" id="3.30.70.1400:FF:000001">
    <property type="entry name" value="Aminomethyltransferase"/>
    <property type="match status" value="1"/>
</dbReference>
<dbReference type="Gene3D" id="2.40.30.110">
    <property type="entry name" value="Aminomethyltransferase beta-barrel domains"/>
    <property type="match status" value="1"/>
</dbReference>
<feature type="domain" description="GCVT N-terminal" evidence="9">
    <location>
        <begin position="20"/>
        <end position="285"/>
    </location>
</feature>
<dbReference type="Gene3D" id="3.30.70.1400">
    <property type="entry name" value="Aminomethyltransferase beta-barrel domains"/>
    <property type="match status" value="1"/>
</dbReference>
<proteinExistence type="inferred from homology"/>
<dbReference type="VEuPathDB" id="TrichDB:TRFO_04497"/>
<dbReference type="PANTHER" id="PTHR43757">
    <property type="entry name" value="AMINOMETHYLTRANSFERASE"/>
    <property type="match status" value="1"/>
</dbReference>
<dbReference type="GO" id="GO:0006546">
    <property type="term" value="P:glycine catabolic process"/>
    <property type="evidence" value="ECO:0007669"/>
    <property type="project" value="InterPro"/>
</dbReference>
<dbReference type="InterPro" id="IPR027266">
    <property type="entry name" value="TrmE/GcvT-like"/>
</dbReference>
<dbReference type="InterPro" id="IPR006223">
    <property type="entry name" value="GcvT"/>
</dbReference>
<evidence type="ECO:0000259" key="10">
    <source>
        <dbReference type="Pfam" id="PF08669"/>
    </source>
</evidence>
<feature type="domain" description="Aminomethyltransferase C-terminal" evidence="10">
    <location>
        <begin position="311"/>
        <end position="392"/>
    </location>
</feature>
<dbReference type="SUPFAM" id="SSF101790">
    <property type="entry name" value="Aminomethyltransferase beta-barrel domain"/>
    <property type="match status" value="1"/>
</dbReference>
<dbReference type="Gene3D" id="4.10.1250.10">
    <property type="entry name" value="Aminomethyltransferase fragment"/>
    <property type="match status" value="1"/>
</dbReference>
<comment type="caution">
    <text evidence="11">The sequence shown here is derived from an EMBL/GenBank/DDBJ whole genome shotgun (WGS) entry which is preliminary data.</text>
</comment>
<dbReference type="Gene3D" id="3.30.1360.120">
    <property type="entry name" value="Probable tRNA modification gtpase trme, domain 1"/>
    <property type="match status" value="1"/>
</dbReference>
<dbReference type="InterPro" id="IPR029043">
    <property type="entry name" value="GcvT/YgfZ_C"/>
</dbReference>
<name>A0A1J4KE21_9EUKA</name>
<dbReference type="InterPro" id="IPR013977">
    <property type="entry name" value="GcvT_C"/>
</dbReference>
<dbReference type="OrthoDB" id="10263536at2759"/>
<organism evidence="11 12">
    <name type="scientific">Tritrichomonas foetus</name>
    <dbReference type="NCBI Taxonomy" id="1144522"/>
    <lineage>
        <taxon>Eukaryota</taxon>
        <taxon>Metamonada</taxon>
        <taxon>Parabasalia</taxon>
        <taxon>Tritrichomonadida</taxon>
        <taxon>Tritrichomonadidae</taxon>
        <taxon>Tritrichomonas</taxon>
    </lineage>
</organism>
<dbReference type="EMBL" id="MLAK01000638">
    <property type="protein sequence ID" value="OHT09443.1"/>
    <property type="molecule type" value="Genomic_DNA"/>
</dbReference>
<keyword evidence="8" id="KW-0496">Mitochondrion</keyword>
<dbReference type="Proteomes" id="UP000179807">
    <property type="component" value="Unassembled WGS sequence"/>
</dbReference>
<gene>
    <name evidence="11" type="primary">GDCST</name>
    <name evidence="11" type="ORF">TRFO_04497</name>
</gene>
<evidence type="ECO:0000256" key="6">
    <source>
        <dbReference type="ARBA" id="ARBA00047665"/>
    </source>
</evidence>
<evidence type="ECO:0000256" key="5">
    <source>
        <dbReference type="ARBA" id="ARBA00031395"/>
    </source>
</evidence>
<dbReference type="AlphaFoldDB" id="A0A1J4KE21"/>
<comment type="catalytic activity">
    <reaction evidence="6 8">
        <text>N(6)-[(R)-S(8)-aminomethyldihydrolipoyl]-L-lysyl-[protein] + (6S)-5,6,7,8-tetrahydrofolate = N(6)-[(R)-dihydrolipoyl]-L-lysyl-[protein] + (6R)-5,10-methylene-5,6,7,8-tetrahydrofolate + NH4(+)</text>
        <dbReference type="Rhea" id="RHEA:16945"/>
        <dbReference type="Rhea" id="RHEA-COMP:10475"/>
        <dbReference type="Rhea" id="RHEA-COMP:10492"/>
        <dbReference type="ChEBI" id="CHEBI:15636"/>
        <dbReference type="ChEBI" id="CHEBI:28938"/>
        <dbReference type="ChEBI" id="CHEBI:57453"/>
        <dbReference type="ChEBI" id="CHEBI:83100"/>
        <dbReference type="ChEBI" id="CHEBI:83143"/>
        <dbReference type="EC" id="2.1.2.10"/>
    </reaction>
</comment>
<comment type="subunit">
    <text evidence="8">The glycine cleavage system is composed of four proteins: P, T, L and H.</text>
</comment>
<dbReference type="NCBIfam" id="NF001567">
    <property type="entry name" value="PRK00389.1"/>
    <property type="match status" value="1"/>
</dbReference>
<dbReference type="NCBIfam" id="TIGR00528">
    <property type="entry name" value="gcvT"/>
    <property type="match status" value="1"/>
</dbReference>
<evidence type="ECO:0000313" key="11">
    <source>
        <dbReference type="EMBL" id="OHT09443.1"/>
    </source>
</evidence>
<feature type="binding site" evidence="7">
    <location>
        <position position="221"/>
    </location>
    <ligand>
        <name>substrate</name>
    </ligand>
</feature>
<evidence type="ECO:0000256" key="7">
    <source>
        <dbReference type="PIRSR" id="PIRSR006487-1"/>
    </source>
</evidence>
<evidence type="ECO:0000256" key="2">
    <source>
        <dbReference type="ARBA" id="ARBA00012616"/>
    </source>
</evidence>
<reference evidence="11" key="1">
    <citation type="submission" date="2016-10" db="EMBL/GenBank/DDBJ databases">
        <authorList>
            <person name="Benchimol M."/>
            <person name="Almeida L.G."/>
            <person name="Vasconcelos A.T."/>
            <person name="Perreira-Neves A."/>
            <person name="Rosa I.A."/>
            <person name="Tasca T."/>
            <person name="Bogo M.R."/>
            <person name="de Souza W."/>
        </authorList>
    </citation>
    <scope>NUCLEOTIDE SEQUENCE [LARGE SCALE GENOMIC DNA]</scope>
    <source>
        <strain evidence="11">K</strain>
    </source>
</reference>
<dbReference type="PIRSF" id="PIRSF006487">
    <property type="entry name" value="GcvT"/>
    <property type="match status" value="1"/>
</dbReference>
<dbReference type="RefSeq" id="XP_068362579.1">
    <property type="nucleotide sequence ID" value="XM_068491939.1"/>
</dbReference>
<dbReference type="GeneID" id="94826643"/>
<keyword evidence="12" id="KW-1185">Reference proteome</keyword>
<dbReference type="EC" id="2.1.2.10" evidence="2 8"/>
<evidence type="ECO:0000256" key="8">
    <source>
        <dbReference type="RuleBase" id="RU003981"/>
    </source>
</evidence>
<dbReference type="Pfam" id="PF08669">
    <property type="entry name" value="GCV_T_C"/>
    <property type="match status" value="1"/>
</dbReference>
<keyword evidence="3 8" id="KW-0032">Aminotransferase</keyword>
<dbReference type="GO" id="GO:0008168">
    <property type="term" value="F:methyltransferase activity"/>
    <property type="evidence" value="ECO:0007669"/>
    <property type="project" value="UniProtKB-KW"/>
</dbReference>
<comment type="subcellular location">
    <subcellularLocation>
        <location evidence="8">Mitochondrion</location>
    </subcellularLocation>
</comment>
<evidence type="ECO:0000256" key="1">
    <source>
        <dbReference type="ARBA" id="ARBA00008609"/>
    </source>
</evidence>
<comment type="function">
    <text evidence="8">The glycine cleavage system catalyzes the degradation of glycine.</text>
</comment>
<dbReference type="GO" id="GO:0005739">
    <property type="term" value="C:mitochondrion"/>
    <property type="evidence" value="ECO:0007669"/>
    <property type="project" value="UniProtKB-SubCell"/>
</dbReference>
<dbReference type="PANTHER" id="PTHR43757:SF2">
    <property type="entry name" value="AMINOMETHYLTRANSFERASE, MITOCHONDRIAL"/>
    <property type="match status" value="1"/>
</dbReference>
<dbReference type="InterPro" id="IPR006222">
    <property type="entry name" value="GCVT_N"/>
</dbReference>
<keyword evidence="4 8" id="KW-0808">Transferase</keyword>
<sequence length="407" mass="45259">MLSSSFCRHDHTASLLKTALTDFHIANGGEMVDYAGYAMPVKFEGLVPEHLACRKECTLYDTGHMGQYLITGPDKKAFIERVMPVSLPEKPDNLAHLSVITNEKGGIIDDCMVASREDDVLYLVVNAGCRPKDDKHLRQQLDIFKSEGGKADLTWLEGRSLLALQGPKAINVMNDVISKYSQTMKTFSLSKLPFMTTTNFEVDGISIWASRSGYTGEDGFEIGIDKPEDAVKIADLLARYKEVHLGGLGSRDSLRLESGLCLYGHEMNEETTPVEASLGWLVDKKRMDGSFVGGNKIVSELKDRKLAKKHRRVGLKMMGKAPPPRSECKVFDKEGKNEIGHITSGSHSPLLNIGIAMAYVPSSYASVKKHKQVKIQIRNRMYPATVCKLPFVPTHFYRGEKSNKFEK</sequence>
<evidence type="ECO:0000256" key="4">
    <source>
        <dbReference type="ARBA" id="ARBA00022679"/>
    </source>
</evidence>
<protein>
    <recommendedName>
        <fullName evidence="2 8">Aminomethyltransferase</fullName>
        <ecNumber evidence="2 8">2.1.2.10</ecNumber>
    </recommendedName>
    <alternativeName>
        <fullName evidence="5 8">Glycine cleavage system T protein</fullName>
    </alternativeName>
</protein>
<dbReference type="Pfam" id="PF01571">
    <property type="entry name" value="GCV_T"/>
    <property type="match status" value="1"/>
</dbReference>
<comment type="similarity">
    <text evidence="1 8">Belongs to the GcvT family.</text>
</comment>
<dbReference type="GO" id="GO:0004047">
    <property type="term" value="F:aminomethyltransferase activity"/>
    <property type="evidence" value="ECO:0007669"/>
    <property type="project" value="UniProtKB-EC"/>
</dbReference>
<keyword evidence="8" id="KW-0809">Transit peptide</keyword>
<dbReference type="InterPro" id="IPR028896">
    <property type="entry name" value="GcvT/YgfZ/DmdA"/>
</dbReference>
<dbReference type="GO" id="GO:0008483">
    <property type="term" value="F:transaminase activity"/>
    <property type="evidence" value="ECO:0007669"/>
    <property type="project" value="UniProtKB-KW"/>
</dbReference>
<evidence type="ECO:0000313" key="12">
    <source>
        <dbReference type="Proteomes" id="UP000179807"/>
    </source>
</evidence>
<dbReference type="GO" id="GO:0032259">
    <property type="term" value="P:methylation"/>
    <property type="evidence" value="ECO:0007669"/>
    <property type="project" value="UniProtKB-KW"/>
</dbReference>